<dbReference type="Pfam" id="PF00995">
    <property type="entry name" value="Sec1"/>
    <property type="match status" value="1"/>
</dbReference>
<dbReference type="InterPro" id="IPR043127">
    <property type="entry name" value="Sec-1-like_dom3a"/>
</dbReference>
<sequence>MSSHLSSGRINVGLLKEVAKRELVDCFAKYDGTKTIVWDNALMGPFGLLAEYTFLLQQGCIQMIPLRSGKLPPIKAVNVVYIIRPELSLMQIIADNIKKEDKHFKFHILFMPRKSFLCERKLQELGVFGNFTSIEEYAVELFPIDSDVMSLEMNYAFKECVVNNDYTSLFHAAKAIMTLQSLFGIIPNVYGQGKSAKQVFDLIVRMRRELAGKEVQITPQIDCLLLLDRSVDLLSPLVTQLTYEGLIDELYNIKNNSVKLPSEKFAQPNEDNKNDVCGETMRFTLNSGEQLYSEIRDKNFNAVAPVLNKTAKQLTAQKQELDQAKSVGELKLFVEKLPHLQSVRKALANHISIVELIKETTDTEEFRENLQVEQEFLTTSNDKIHPYIEDCIAREEPLNKVLRLICIQSITNGLKPKVLDHYKREILQTYGFHHALTLYNLEKAGLFKVSTSFTRPYNVLRKTLRLTAEKVDEKNPTDIPYVHSGYAPISARLAQFLVQPGWRAITDALKLLPEPTIEEIQHIPAGLRKRRSSGSSTQSGIVDDQRVFLVFFLGGCTYAEISALRFLSQQEELNVEFIIATTKLINGNSFIESLCEPLKAQTIVDIY</sequence>
<comment type="similarity">
    <text evidence="1">Belongs to the STXBP/unc-18/SEC1 family.</text>
</comment>
<dbReference type="Gene3D" id="3.40.50.2060">
    <property type="match status" value="1"/>
</dbReference>
<reference evidence="2 3" key="1">
    <citation type="journal article" date="2018" name="Gigascience">
        <title>Genomes of trombidid mites reveal novel predicted allergens and laterally-transferred genes associated with secondary metabolism.</title>
        <authorList>
            <person name="Dong X."/>
            <person name="Chaisiri K."/>
            <person name="Xia D."/>
            <person name="Armstrong S.D."/>
            <person name="Fang Y."/>
            <person name="Donnelly M.J."/>
            <person name="Kadowaki T."/>
            <person name="McGarry J.W."/>
            <person name="Darby A.C."/>
            <person name="Makepeace B.L."/>
        </authorList>
    </citation>
    <scope>NUCLEOTIDE SEQUENCE [LARGE SCALE GENOMIC DNA]</scope>
    <source>
        <strain evidence="2">UoL-WK</strain>
    </source>
</reference>
<evidence type="ECO:0000313" key="2">
    <source>
        <dbReference type="EMBL" id="RWS08819.1"/>
    </source>
</evidence>
<accession>A0A3S3QHG7</accession>
<dbReference type="Gene3D" id="3.90.830.10">
    <property type="entry name" value="Syntaxin Binding Protein 1, Chain A, domain 2"/>
    <property type="match status" value="1"/>
</dbReference>
<dbReference type="SUPFAM" id="SSF56815">
    <property type="entry name" value="Sec1/munc18-like (SM) proteins"/>
    <property type="match status" value="1"/>
</dbReference>
<evidence type="ECO:0000313" key="3">
    <source>
        <dbReference type="Proteomes" id="UP000285301"/>
    </source>
</evidence>
<proteinExistence type="inferred from homology"/>
<evidence type="ECO:0000256" key="1">
    <source>
        <dbReference type="ARBA" id="ARBA00009884"/>
    </source>
</evidence>
<dbReference type="InterPro" id="IPR001619">
    <property type="entry name" value="Sec1-like"/>
</dbReference>
<name>A0A3S3QHG7_9ACAR</name>
<dbReference type="Proteomes" id="UP000285301">
    <property type="component" value="Unassembled WGS sequence"/>
</dbReference>
<dbReference type="PANTHER" id="PTHR11679">
    <property type="entry name" value="VESICLE PROTEIN SORTING-ASSOCIATED"/>
    <property type="match status" value="1"/>
</dbReference>
<dbReference type="InterPro" id="IPR043154">
    <property type="entry name" value="Sec-1-like_dom1"/>
</dbReference>
<dbReference type="Gene3D" id="3.40.50.1910">
    <property type="match status" value="2"/>
</dbReference>
<dbReference type="GO" id="GO:0016192">
    <property type="term" value="P:vesicle-mediated transport"/>
    <property type="evidence" value="ECO:0007669"/>
    <property type="project" value="InterPro"/>
</dbReference>
<comment type="caution">
    <text evidence="2">The sequence shown here is derived from an EMBL/GenBank/DDBJ whole genome shotgun (WGS) entry which is preliminary data.</text>
</comment>
<dbReference type="Gene3D" id="1.25.40.850">
    <property type="match status" value="1"/>
</dbReference>
<dbReference type="InterPro" id="IPR027482">
    <property type="entry name" value="Sec1-like_dom2"/>
</dbReference>
<dbReference type="InterPro" id="IPR043155">
    <property type="entry name" value="VPS33_dom3b"/>
</dbReference>
<dbReference type="EMBL" id="NCKU01002773">
    <property type="protein sequence ID" value="RWS08819.1"/>
    <property type="molecule type" value="Genomic_DNA"/>
</dbReference>
<organism evidence="2 3">
    <name type="scientific">Dinothrombium tinctorium</name>
    <dbReference type="NCBI Taxonomy" id="1965070"/>
    <lineage>
        <taxon>Eukaryota</taxon>
        <taxon>Metazoa</taxon>
        <taxon>Ecdysozoa</taxon>
        <taxon>Arthropoda</taxon>
        <taxon>Chelicerata</taxon>
        <taxon>Arachnida</taxon>
        <taxon>Acari</taxon>
        <taxon>Acariformes</taxon>
        <taxon>Trombidiformes</taxon>
        <taxon>Prostigmata</taxon>
        <taxon>Anystina</taxon>
        <taxon>Parasitengona</taxon>
        <taxon>Trombidioidea</taxon>
        <taxon>Trombidiidae</taxon>
        <taxon>Dinothrombium</taxon>
    </lineage>
</organism>
<dbReference type="FunFam" id="3.40.50.1910:FF:000005">
    <property type="entry name" value="vacuolar protein sorting-associated protein 33A isoform X1"/>
    <property type="match status" value="1"/>
</dbReference>
<dbReference type="PIRSF" id="PIRSF005715">
    <property type="entry name" value="VPS45_Sec1"/>
    <property type="match status" value="1"/>
</dbReference>
<dbReference type="InterPro" id="IPR036045">
    <property type="entry name" value="Sec1-like_sf"/>
</dbReference>
<dbReference type="AlphaFoldDB" id="A0A3S3QHG7"/>
<protein>
    <submittedName>
        <fullName evidence="2">Vacuolar protein sorting-associated protein 33A-like protein</fullName>
    </submittedName>
</protein>
<gene>
    <name evidence="2" type="ORF">B4U79_13146</name>
</gene>
<dbReference type="OrthoDB" id="10262287at2759"/>
<keyword evidence="3" id="KW-1185">Reference proteome</keyword>
<dbReference type="STRING" id="1965070.A0A3S3QHG7"/>